<evidence type="ECO:0000256" key="1">
    <source>
        <dbReference type="ARBA" id="ARBA00009677"/>
    </source>
</evidence>
<dbReference type="GO" id="GO:0009425">
    <property type="term" value="C:bacterial-type flagellum basal body"/>
    <property type="evidence" value="ECO:0007669"/>
    <property type="project" value="UniProtKB-SubCell"/>
</dbReference>
<evidence type="ECO:0000259" key="5">
    <source>
        <dbReference type="Pfam" id="PF06429"/>
    </source>
</evidence>
<keyword evidence="8" id="KW-0969">Cilium</keyword>
<evidence type="ECO:0000259" key="6">
    <source>
        <dbReference type="Pfam" id="PF07559"/>
    </source>
</evidence>
<dbReference type="Proteomes" id="UP000228484">
    <property type="component" value="Unassembled WGS sequence"/>
</dbReference>
<accession>A0A2G6QI31</accession>
<evidence type="ECO:0000256" key="2">
    <source>
        <dbReference type="ARBA" id="ARBA00019015"/>
    </source>
</evidence>
<dbReference type="Pfam" id="PF07559">
    <property type="entry name" value="FlgE_D2"/>
    <property type="match status" value="1"/>
</dbReference>
<feature type="domain" description="Flagellar basal-body/hook protein C-terminal" evidence="5">
    <location>
        <begin position="359"/>
        <end position="403"/>
    </location>
</feature>
<name>A0A2G6QI31_9BACI</name>
<dbReference type="InterPro" id="IPR010930">
    <property type="entry name" value="Flg_bb/hook_C_dom"/>
</dbReference>
<keyword evidence="8" id="KW-0282">Flagellum</keyword>
<dbReference type="Pfam" id="PF06429">
    <property type="entry name" value="Flg_bbr_C"/>
    <property type="match status" value="1"/>
</dbReference>
<gene>
    <name evidence="8" type="ORF">CO726_08260</name>
</gene>
<dbReference type="PANTHER" id="PTHR30435:SF19">
    <property type="entry name" value="FLAGELLAR BASAL-BODY ROD PROTEIN FLGG"/>
    <property type="match status" value="1"/>
</dbReference>
<protein>
    <recommendedName>
        <fullName evidence="2">Flagellar hook protein FlgE</fullName>
    </recommendedName>
</protein>
<dbReference type="InterPro" id="IPR020013">
    <property type="entry name" value="Flagellar_FlgE/F/G"/>
</dbReference>
<reference evidence="8 9" key="1">
    <citation type="submission" date="2017-09" db="EMBL/GenBank/DDBJ databases">
        <title>Biocontrol bacteria screening and application from spent mushroom substrate.</title>
        <authorList>
            <person name="Sun X."/>
        </authorList>
    </citation>
    <scope>NUCLEOTIDE SEQUENCE [LARGE SCALE GENOMIC DNA]</scope>
    <source>
        <strain evidence="8 9">100374</strain>
    </source>
</reference>
<dbReference type="EMBL" id="NWUW01000004">
    <property type="protein sequence ID" value="PIE95990.1"/>
    <property type="molecule type" value="Genomic_DNA"/>
</dbReference>
<feature type="domain" description="Flagellar hook protein FlgE D2" evidence="6">
    <location>
        <begin position="178"/>
        <end position="271"/>
    </location>
</feature>
<dbReference type="InterPro" id="IPR053967">
    <property type="entry name" value="LlgE_F_G-like_D1"/>
</dbReference>
<dbReference type="InterPro" id="IPR037058">
    <property type="entry name" value="Falgellar_hook_FlgE_sf"/>
</dbReference>
<dbReference type="RefSeq" id="WP_099683924.1">
    <property type="nucleotide sequence ID" value="NZ_JBOIRJ010000003.1"/>
</dbReference>
<dbReference type="GO" id="GO:0071978">
    <property type="term" value="P:bacterial-type flagellum-dependent swarming motility"/>
    <property type="evidence" value="ECO:0007669"/>
    <property type="project" value="TreeGrafter"/>
</dbReference>
<dbReference type="NCBIfam" id="TIGR03506">
    <property type="entry name" value="FlgEFG_subfam"/>
    <property type="match status" value="1"/>
</dbReference>
<dbReference type="InterPro" id="IPR037925">
    <property type="entry name" value="FlgE/F/G-like"/>
</dbReference>
<comment type="caution">
    <text evidence="8">The sequence shown here is derived from an EMBL/GenBank/DDBJ whole genome shotgun (WGS) entry which is preliminary data.</text>
</comment>
<dbReference type="NCBIfam" id="NF004241">
    <property type="entry name" value="PRK05682.1-5"/>
    <property type="match status" value="1"/>
</dbReference>
<dbReference type="Pfam" id="PF00460">
    <property type="entry name" value="Flg_bb_rod"/>
    <property type="match status" value="1"/>
</dbReference>
<keyword evidence="9" id="KW-1185">Reference proteome</keyword>
<evidence type="ECO:0000259" key="7">
    <source>
        <dbReference type="Pfam" id="PF22692"/>
    </source>
</evidence>
<keyword evidence="3" id="KW-0975">Bacterial flagellum</keyword>
<proteinExistence type="inferred from homology"/>
<evidence type="ECO:0000259" key="4">
    <source>
        <dbReference type="Pfam" id="PF00460"/>
    </source>
</evidence>
<keyword evidence="8" id="KW-0966">Cell projection</keyword>
<dbReference type="SUPFAM" id="SSF117143">
    <property type="entry name" value="Flagellar hook protein flgE"/>
    <property type="match status" value="1"/>
</dbReference>
<evidence type="ECO:0000256" key="3">
    <source>
        <dbReference type="RuleBase" id="RU362116"/>
    </source>
</evidence>
<feature type="domain" description="Flagellar hook protein FlgE/F/G-like D1" evidence="7">
    <location>
        <begin position="94"/>
        <end position="161"/>
    </location>
</feature>
<evidence type="ECO:0000313" key="8">
    <source>
        <dbReference type="EMBL" id="PIE95990.1"/>
    </source>
</evidence>
<comment type="similarity">
    <text evidence="1 3">Belongs to the flagella basal body rod proteins family.</text>
</comment>
<evidence type="ECO:0000313" key="9">
    <source>
        <dbReference type="Proteomes" id="UP000228484"/>
    </source>
</evidence>
<organism evidence="8 9">
    <name type="scientific">Bacillus fungorum</name>
    <dbReference type="NCBI Taxonomy" id="2039284"/>
    <lineage>
        <taxon>Bacteria</taxon>
        <taxon>Bacillati</taxon>
        <taxon>Bacillota</taxon>
        <taxon>Bacilli</taxon>
        <taxon>Bacillales</taxon>
        <taxon>Bacillaceae</taxon>
        <taxon>Bacillus</taxon>
    </lineage>
</organism>
<dbReference type="Gene3D" id="2.60.98.20">
    <property type="entry name" value="Flagellar hook protein FlgE"/>
    <property type="match status" value="1"/>
</dbReference>
<dbReference type="Pfam" id="PF22692">
    <property type="entry name" value="LlgE_F_G_D1"/>
    <property type="match status" value="1"/>
</dbReference>
<feature type="domain" description="Flagellar basal body rod protein N-terminal" evidence="4">
    <location>
        <begin position="5"/>
        <end position="35"/>
    </location>
</feature>
<dbReference type="PANTHER" id="PTHR30435">
    <property type="entry name" value="FLAGELLAR PROTEIN"/>
    <property type="match status" value="1"/>
</dbReference>
<sequence>MIKALYTSITGMNATQNALSVTSNNIANAQTVGYKKQKAIFDDLLYNNSVGSRGNNMYAGTNPKSIGNGVKLSGTSTDFNNGSITLDGGKTNVAIEGSGFFAVGDLNGGNVQYTRKGMFGVSDNYYLTNSEGQYVLAYPGNPSTGEVDFNRAPGPIKVPMGTAVGGIQSTKGVLKGNLDAAEKGATQELTVFDSAGNALTVQFAFTKDADHKYSYTVKVRNDSKGEKEFKEIDKGNLEFNEVGQMTSGQTKTFQFNGNPSFTLDMSQITNHPTKNTLAPSDIDGQKAAIVKDCQITEGGYVTAKYDDGSSRIIGQLAVVMYPNEGGLMKVGNGNYVDTPAAGNRVIGVSGQNGAGTIRAGATESSNVDLSVEFVDLMLYQRGFQGNAKVIKVSDDVLNEVVNLIR</sequence>
<comment type="subcellular location">
    <subcellularLocation>
        <location evidence="3">Bacterial flagellum basal body</location>
    </subcellularLocation>
</comment>
<dbReference type="InterPro" id="IPR011491">
    <property type="entry name" value="FlgE_D2"/>
</dbReference>
<dbReference type="AlphaFoldDB" id="A0A2G6QI31"/>
<dbReference type="InterPro" id="IPR001444">
    <property type="entry name" value="Flag_bb_rod_N"/>
</dbReference>